<dbReference type="GO" id="GO:0003955">
    <property type="term" value="F:NAD(P)H dehydrogenase (quinone) activity"/>
    <property type="evidence" value="ECO:0007669"/>
    <property type="project" value="TreeGrafter"/>
</dbReference>
<protein>
    <submittedName>
        <fullName evidence="2">Benzoquinone reductase</fullName>
    </submittedName>
</protein>
<feature type="non-terminal residue" evidence="2">
    <location>
        <position position="1"/>
    </location>
</feature>
<proteinExistence type="inferred from homology"/>
<dbReference type="EMBL" id="KN837392">
    <property type="protein sequence ID" value="KIJ25925.1"/>
    <property type="molecule type" value="Genomic_DNA"/>
</dbReference>
<dbReference type="AlphaFoldDB" id="A0A0C9UL52"/>
<reference evidence="2 3" key="1">
    <citation type="submission" date="2014-06" db="EMBL/GenBank/DDBJ databases">
        <title>Evolutionary Origins and Diversification of the Mycorrhizal Mutualists.</title>
        <authorList>
            <consortium name="DOE Joint Genome Institute"/>
            <consortium name="Mycorrhizal Genomics Consortium"/>
            <person name="Kohler A."/>
            <person name="Kuo A."/>
            <person name="Nagy L.G."/>
            <person name="Floudas D."/>
            <person name="Copeland A."/>
            <person name="Barry K.W."/>
            <person name="Cichocki N."/>
            <person name="Veneault-Fourrey C."/>
            <person name="LaButti K."/>
            <person name="Lindquist E.A."/>
            <person name="Lipzen A."/>
            <person name="Lundell T."/>
            <person name="Morin E."/>
            <person name="Murat C."/>
            <person name="Riley R."/>
            <person name="Ohm R."/>
            <person name="Sun H."/>
            <person name="Tunlid A."/>
            <person name="Henrissat B."/>
            <person name="Grigoriev I.V."/>
            <person name="Hibbett D.S."/>
            <person name="Martin F."/>
        </authorList>
    </citation>
    <scope>NUCLEOTIDE SEQUENCE [LARGE SCALE GENOMIC DNA]</scope>
    <source>
        <strain evidence="2 3">SS14</strain>
    </source>
</reference>
<dbReference type="PANTHER" id="PTHR30546">
    <property type="entry name" value="FLAVODOXIN-RELATED PROTEIN WRBA-RELATED"/>
    <property type="match status" value="1"/>
</dbReference>
<evidence type="ECO:0000313" key="3">
    <source>
        <dbReference type="Proteomes" id="UP000054279"/>
    </source>
</evidence>
<dbReference type="Proteomes" id="UP000054279">
    <property type="component" value="Unassembled WGS sequence"/>
</dbReference>
<sequence length="110" mass="11926">TGRLWTSGALHGKFAGVFVSTGTLGGGQETTALHAISTLTHHGIVFIPLGYKNAFASLANMTEVHGGTPWGSCWLFLLGRRRYSTPSELETSIAMTQGKTFWETVSKFMF</sequence>
<name>A0A0C9UL52_SPHS4</name>
<evidence type="ECO:0000256" key="1">
    <source>
        <dbReference type="ARBA" id="ARBA00006961"/>
    </source>
</evidence>
<gene>
    <name evidence="2" type="ORF">M422DRAFT_192833</name>
</gene>
<keyword evidence="3" id="KW-1185">Reference proteome</keyword>
<accession>A0A0C9UL52</accession>
<dbReference type="SUPFAM" id="SSF52218">
    <property type="entry name" value="Flavoproteins"/>
    <property type="match status" value="1"/>
</dbReference>
<dbReference type="GO" id="GO:0016020">
    <property type="term" value="C:membrane"/>
    <property type="evidence" value="ECO:0007669"/>
    <property type="project" value="TreeGrafter"/>
</dbReference>
<dbReference type="InterPro" id="IPR029039">
    <property type="entry name" value="Flavoprotein-like_sf"/>
</dbReference>
<dbReference type="Gene3D" id="3.40.50.360">
    <property type="match status" value="1"/>
</dbReference>
<evidence type="ECO:0000313" key="2">
    <source>
        <dbReference type="EMBL" id="KIJ25925.1"/>
    </source>
</evidence>
<dbReference type="OrthoDB" id="504689at2759"/>
<dbReference type="HOGENOM" id="CLU_051402_6_1_1"/>
<organism evidence="2 3">
    <name type="scientific">Sphaerobolus stellatus (strain SS14)</name>
    <dbReference type="NCBI Taxonomy" id="990650"/>
    <lineage>
        <taxon>Eukaryota</taxon>
        <taxon>Fungi</taxon>
        <taxon>Dikarya</taxon>
        <taxon>Basidiomycota</taxon>
        <taxon>Agaricomycotina</taxon>
        <taxon>Agaricomycetes</taxon>
        <taxon>Phallomycetidae</taxon>
        <taxon>Geastrales</taxon>
        <taxon>Sphaerobolaceae</taxon>
        <taxon>Sphaerobolus</taxon>
    </lineage>
</organism>
<dbReference type="PANTHER" id="PTHR30546:SF23">
    <property type="entry name" value="FLAVOPROTEIN-LIKE PROTEIN YCP4-RELATED"/>
    <property type="match status" value="1"/>
</dbReference>
<comment type="similarity">
    <text evidence="1">Belongs to the WrbA family.</text>
</comment>